<evidence type="ECO:0000256" key="3">
    <source>
        <dbReference type="ARBA" id="ARBA00022448"/>
    </source>
</evidence>
<evidence type="ECO:0000256" key="11">
    <source>
        <dbReference type="ARBA" id="ARBA00023303"/>
    </source>
</evidence>
<evidence type="ECO:0000256" key="4">
    <source>
        <dbReference type="ARBA" id="ARBA00022475"/>
    </source>
</evidence>
<keyword evidence="6" id="KW-0303">Gap junction</keyword>
<comment type="subcellular location">
    <subcellularLocation>
        <location evidence="1">Cell junction</location>
        <location evidence="1">Gap junction</location>
    </subcellularLocation>
    <subcellularLocation>
        <location evidence="2">Cell membrane</location>
        <topology evidence="2">Multi-pass membrane protein</topology>
    </subcellularLocation>
</comment>
<keyword evidence="4" id="KW-1003">Cell membrane</keyword>
<keyword evidence="10 12" id="KW-0472">Membrane</keyword>
<keyword evidence="8 12" id="KW-1133">Transmembrane helix</keyword>
<evidence type="ECO:0000256" key="12">
    <source>
        <dbReference type="SAM" id="Phobius"/>
    </source>
</evidence>
<evidence type="ECO:0000256" key="7">
    <source>
        <dbReference type="ARBA" id="ARBA00022949"/>
    </source>
</evidence>
<dbReference type="Pfam" id="PF00876">
    <property type="entry name" value="Innexin"/>
    <property type="match status" value="1"/>
</dbReference>
<accession>A0A1B6K013</accession>
<dbReference type="GO" id="GO:0034220">
    <property type="term" value="P:monoatomic ion transmembrane transport"/>
    <property type="evidence" value="ECO:0007669"/>
    <property type="project" value="UniProtKB-KW"/>
</dbReference>
<gene>
    <name evidence="13" type="ORF">g.59358</name>
</gene>
<evidence type="ECO:0000256" key="6">
    <source>
        <dbReference type="ARBA" id="ARBA00022868"/>
    </source>
</evidence>
<feature type="non-terminal residue" evidence="13">
    <location>
        <position position="1"/>
    </location>
</feature>
<evidence type="ECO:0000256" key="10">
    <source>
        <dbReference type="ARBA" id="ARBA00023136"/>
    </source>
</evidence>
<evidence type="ECO:0000256" key="2">
    <source>
        <dbReference type="ARBA" id="ARBA00004651"/>
    </source>
</evidence>
<evidence type="ECO:0000313" key="13">
    <source>
        <dbReference type="EMBL" id="JAT04800.1"/>
    </source>
</evidence>
<dbReference type="GO" id="GO:0005886">
    <property type="term" value="C:plasma membrane"/>
    <property type="evidence" value="ECO:0007669"/>
    <property type="project" value="UniProtKB-SubCell"/>
</dbReference>
<dbReference type="AlphaFoldDB" id="A0A1B6K013"/>
<evidence type="ECO:0000256" key="1">
    <source>
        <dbReference type="ARBA" id="ARBA00004610"/>
    </source>
</evidence>
<proteinExistence type="predicted"/>
<reference evidence="13" key="1">
    <citation type="submission" date="2015-11" db="EMBL/GenBank/DDBJ databases">
        <title>De novo transcriptome assembly of four potential Pierce s Disease insect vectors from Arizona vineyards.</title>
        <authorList>
            <person name="Tassone E.E."/>
        </authorList>
    </citation>
    <scope>NUCLEOTIDE SEQUENCE</scope>
</reference>
<dbReference type="EMBL" id="GECU01002907">
    <property type="protein sequence ID" value="JAT04800.1"/>
    <property type="molecule type" value="Transcribed_RNA"/>
</dbReference>
<organism evidence="13">
    <name type="scientific">Homalodisca liturata</name>
    <dbReference type="NCBI Taxonomy" id="320908"/>
    <lineage>
        <taxon>Eukaryota</taxon>
        <taxon>Metazoa</taxon>
        <taxon>Ecdysozoa</taxon>
        <taxon>Arthropoda</taxon>
        <taxon>Hexapoda</taxon>
        <taxon>Insecta</taxon>
        <taxon>Pterygota</taxon>
        <taxon>Neoptera</taxon>
        <taxon>Paraneoptera</taxon>
        <taxon>Hemiptera</taxon>
        <taxon>Auchenorrhyncha</taxon>
        <taxon>Membracoidea</taxon>
        <taxon>Cicadellidae</taxon>
        <taxon>Cicadellinae</taxon>
        <taxon>Proconiini</taxon>
        <taxon>Homalodisca</taxon>
    </lineage>
</organism>
<keyword evidence="9" id="KW-0406">Ion transport</keyword>
<name>A0A1B6K013_9HEMI</name>
<keyword evidence="7" id="KW-0965">Cell junction</keyword>
<keyword evidence="11" id="KW-0407">Ion channel</keyword>
<protein>
    <submittedName>
        <fullName evidence="13">Uncharacterized protein</fullName>
    </submittedName>
</protein>
<keyword evidence="3" id="KW-0813">Transport</keyword>
<sequence length="123" mass="14402">IWKSLESGRMEYLISNFTLPNFDKNLWKRKTVNYFTSVRNQPPSLYVYTYIFCEILNLANVLLQMFLMDHFLGAVFSTHGWNILPLLSTPSEDRVDALALAFPKLGFCTLRDLGTWMCHLRFN</sequence>
<feature type="non-terminal residue" evidence="13">
    <location>
        <position position="123"/>
    </location>
</feature>
<evidence type="ECO:0000256" key="5">
    <source>
        <dbReference type="ARBA" id="ARBA00022692"/>
    </source>
</evidence>
<keyword evidence="5 12" id="KW-0812">Transmembrane</keyword>
<evidence type="ECO:0000256" key="9">
    <source>
        <dbReference type="ARBA" id="ARBA00023065"/>
    </source>
</evidence>
<dbReference type="InterPro" id="IPR000990">
    <property type="entry name" value="Innexin"/>
</dbReference>
<feature type="transmembrane region" description="Helical" evidence="12">
    <location>
        <begin position="45"/>
        <end position="63"/>
    </location>
</feature>
<dbReference type="GO" id="GO:0005921">
    <property type="term" value="C:gap junction"/>
    <property type="evidence" value="ECO:0007669"/>
    <property type="project" value="UniProtKB-SubCell"/>
</dbReference>
<evidence type="ECO:0000256" key="8">
    <source>
        <dbReference type="ARBA" id="ARBA00022989"/>
    </source>
</evidence>